<evidence type="ECO:0000313" key="4">
    <source>
        <dbReference type="Proteomes" id="UP001241537"/>
    </source>
</evidence>
<feature type="domain" description="4Fe-4S ferredoxin-type" evidence="2">
    <location>
        <begin position="5"/>
        <end position="34"/>
    </location>
</feature>
<dbReference type="PROSITE" id="PS51379">
    <property type="entry name" value="4FE4S_FER_2"/>
    <property type="match status" value="1"/>
</dbReference>
<keyword evidence="1" id="KW-1133">Transmembrane helix</keyword>
<evidence type="ECO:0000256" key="1">
    <source>
        <dbReference type="SAM" id="Phobius"/>
    </source>
</evidence>
<gene>
    <name evidence="3" type="ORF">J2S20_001759</name>
</gene>
<protein>
    <submittedName>
        <fullName evidence="3">Ferredoxin</fullName>
    </submittedName>
</protein>
<evidence type="ECO:0000313" key="3">
    <source>
        <dbReference type="EMBL" id="MDQ0153052.1"/>
    </source>
</evidence>
<dbReference type="AlphaFoldDB" id="A0AAE3VBG6"/>
<name>A0AAE3VBG6_9FIRM</name>
<dbReference type="EMBL" id="JAUSTO010000011">
    <property type="protein sequence ID" value="MDQ0153052.1"/>
    <property type="molecule type" value="Genomic_DNA"/>
</dbReference>
<accession>A0AAE3VBG6</accession>
<dbReference type="InterPro" id="IPR017896">
    <property type="entry name" value="4Fe4S_Fe-S-bd"/>
</dbReference>
<dbReference type="Gene3D" id="3.30.70.20">
    <property type="match status" value="1"/>
</dbReference>
<keyword evidence="1" id="KW-0812">Transmembrane</keyword>
<dbReference type="Proteomes" id="UP001241537">
    <property type="component" value="Unassembled WGS sequence"/>
</dbReference>
<proteinExistence type="predicted"/>
<feature type="transmembrane region" description="Helical" evidence="1">
    <location>
        <begin position="52"/>
        <end position="72"/>
    </location>
</feature>
<keyword evidence="4" id="KW-1185">Reference proteome</keyword>
<reference evidence="3" key="1">
    <citation type="submission" date="2023-07" db="EMBL/GenBank/DDBJ databases">
        <title>Genomic Encyclopedia of Type Strains, Phase IV (KMG-IV): sequencing the most valuable type-strain genomes for metagenomic binning, comparative biology and taxonomic classification.</title>
        <authorList>
            <person name="Goeker M."/>
        </authorList>
    </citation>
    <scope>NUCLEOTIDE SEQUENCE</scope>
    <source>
        <strain evidence="3">DSM 19659</strain>
    </source>
</reference>
<dbReference type="SUPFAM" id="SSF54862">
    <property type="entry name" value="4Fe-4S ferredoxins"/>
    <property type="match status" value="1"/>
</dbReference>
<comment type="caution">
    <text evidence="3">The sequence shown here is derived from an EMBL/GenBank/DDBJ whole genome shotgun (WGS) entry which is preliminary data.</text>
</comment>
<sequence length="97" mass="10630">MWKGCYAKVEAESRVGCGICVRACPADCIETVPRSFAYTDGSVPAWVAQFSFGFYGLMLTSALIGIIVMALYKPRSWCTFCPMGTMTQGICKLKAEH</sequence>
<dbReference type="Pfam" id="PF12801">
    <property type="entry name" value="Fer4_5"/>
    <property type="match status" value="1"/>
</dbReference>
<keyword evidence="1" id="KW-0472">Membrane</keyword>
<organism evidence="3 4">
    <name type="scientific">Moryella indoligenes</name>
    <dbReference type="NCBI Taxonomy" id="371674"/>
    <lineage>
        <taxon>Bacteria</taxon>
        <taxon>Bacillati</taxon>
        <taxon>Bacillota</taxon>
        <taxon>Clostridia</taxon>
        <taxon>Lachnospirales</taxon>
        <taxon>Lachnospiraceae</taxon>
        <taxon>Moryella</taxon>
    </lineage>
</organism>
<evidence type="ECO:0000259" key="2">
    <source>
        <dbReference type="PROSITE" id="PS51379"/>
    </source>
</evidence>